<dbReference type="EMBL" id="CP015095">
    <property type="protein sequence ID" value="APZ55258.1"/>
    <property type="molecule type" value="Genomic_DNA"/>
</dbReference>
<dbReference type="AlphaFoldDB" id="A0A1P8V0V9"/>
<evidence type="ECO:0000313" key="2">
    <source>
        <dbReference type="EMBL" id="APZ55258.1"/>
    </source>
</evidence>
<name>A0A1P8V0V9_9RHOB</name>
<evidence type="ECO:0000313" key="3">
    <source>
        <dbReference type="Proteomes" id="UP000187059"/>
    </source>
</evidence>
<dbReference type="PANTHER" id="PTHR30024">
    <property type="entry name" value="ALIPHATIC SULFONATES-BINDING PROTEIN-RELATED"/>
    <property type="match status" value="1"/>
</dbReference>
<dbReference type="Pfam" id="PF13379">
    <property type="entry name" value="NMT1_2"/>
    <property type="match status" value="1"/>
</dbReference>
<dbReference type="KEGG" id="paby:Ga0080574_TMP4976"/>
<keyword evidence="3" id="KW-1185">Reference proteome</keyword>
<evidence type="ECO:0000256" key="1">
    <source>
        <dbReference type="SAM" id="SignalP"/>
    </source>
</evidence>
<sequence precursor="true">MHIFKKAIAVLALTATAGIAQAQEKVSIAHSTESFAFLPFFTAVAMGTFEEAGVDLEVIRTGSGSKTVAAVIGGSADIGIGSATGVLYSRKQGLDNVMIGAVLTQYSSSIVYSKDWAEEHNLTADSSHEEMLAALKGIKIGTSGPGGGDHIIRYFAEEAGLDPDRDMTIVYLGSDIGVYQASLQQGQIDGIALSAPTPQIAIRDQGAIFAFNTGAGEVESLDGYLYIVASAKRDWIEDHPEALAKVQDAMQMALDILHDPEQSDIARQRVHDAYYAQTEQSLFDSIWAEAVAGMPESTQITQDQVDRVVEFTNTFEKENPIDDATVEGSFLQ</sequence>
<keyword evidence="2" id="KW-0614">Plasmid</keyword>
<dbReference type="Gene3D" id="3.40.190.10">
    <property type="entry name" value="Periplasmic binding protein-like II"/>
    <property type="match status" value="2"/>
</dbReference>
<keyword evidence="1" id="KW-0732">Signal</keyword>
<dbReference type="SUPFAM" id="SSF53850">
    <property type="entry name" value="Periplasmic binding protein-like II"/>
    <property type="match status" value="1"/>
</dbReference>
<organism evidence="2 3">
    <name type="scientific">Salipiger abyssi</name>
    <dbReference type="NCBI Taxonomy" id="1250539"/>
    <lineage>
        <taxon>Bacteria</taxon>
        <taxon>Pseudomonadati</taxon>
        <taxon>Pseudomonadota</taxon>
        <taxon>Alphaproteobacteria</taxon>
        <taxon>Rhodobacterales</taxon>
        <taxon>Roseobacteraceae</taxon>
        <taxon>Salipiger</taxon>
    </lineage>
</organism>
<feature type="chain" id="PRO_5012659146" evidence="1">
    <location>
        <begin position="23"/>
        <end position="332"/>
    </location>
</feature>
<feature type="signal peptide" evidence="1">
    <location>
        <begin position="1"/>
        <end position="22"/>
    </location>
</feature>
<geneLocation type="plasmid" evidence="3">
    <name>ppaby4</name>
</geneLocation>
<reference evidence="2 3" key="1">
    <citation type="submission" date="2016-04" db="EMBL/GenBank/DDBJ databases">
        <title>Deep-sea bacteria in the southern Pacific.</title>
        <authorList>
            <person name="Tang K."/>
        </authorList>
    </citation>
    <scope>NUCLEOTIDE SEQUENCE [LARGE SCALE GENOMIC DNA]</scope>
    <source>
        <strain evidence="2 3">JLT2014</strain>
        <plasmid evidence="3">ppaby4</plasmid>
    </source>
</reference>
<dbReference type="RefSeq" id="WP_076706199.1">
    <property type="nucleotide sequence ID" value="NZ_CP015095.1"/>
</dbReference>
<protein>
    <submittedName>
        <fullName evidence="2">NitT/TauT family transport system substrate-binding protein</fullName>
    </submittedName>
</protein>
<dbReference type="Proteomes" id="UP000187059">
    <property type="component" value="Plasmid pPABY4"/>
</dbReference>
<proteinExistence type="predicted"/>
<gene>
    <name evidence="2" type="ORF">Ga0080574_TMP4976</name>
</gene>
<accession>A0A1P8V0V9</accession>